<keyword evidence="3 4" id="KW-0808">Transferase</keyword>
<dbReference type="EC" id="2.3.2.26" evidence="4"/>
<reference evidence="7 8" key="2">
    <citation type="submission" date="2018-11" db="EMBL/GenBank/DDBJ databases">
        <authorList>
            <consortium name="Pathogen Informatics"/>
        </authorList>
    </citation>
    <scope>NUCLEOTIDE SEQUENCE [LARGE SCALE GENOMIC DNA]</scope>
</reference>
<feature type="compositionally biased region" description="Low complexity" evidence="5">
    <location>
        <begin position="663"/>
        <end position="680"/>
    </location>
</feature>
<proteinExistence type="inferred from homology"/>
<dbReference type="Pfam" id="PF02825">
    <property type="entry name" value="WWE"/>
    <property type="match status" value="1"/>
</dbReference>
<dbReference type="PROSITE" id="PS50918">
    <property type="entry name" value="WWE"/>
    <property type="match status" value="1"/>
</dbReference>
<dbReference type="UniPathway" id="UPA00143"/>
<dbReference type="InterPro" id="IPR016024">
    <property type="entry name" value="ARM-type_fold"/>
</dbReference>
<dbReference type="AlphaFoldDB" id="A0A183V8P2"/>
<dbReference type="GO" id="GO:0000209">
    <property type="term" value="P:protein polyubiquitination"/>
    <property type="evidence" value="ECO:0007669"/>
    <property type="project" value="TreeGrafter"/>
</dbReference>
<feature type="compositionally biased region" description="Acidic residues" evidence="5">
    <location>
        <begin position="957"/>
        <end position="970"/>
    </location>
</feature>
<dbReference type="InterPro" id="IPR037197">
    <property type="entry name" value="WWE_dom_sf"/>
</dbReference>
<evidence type="ECO:0000256" key="2">
    <source>
        <dbReference type="ARBA" id="ARBA00004906"/>
    </source>
</evidence>
<dbReference type="InterPro" id="IPR004170">
    <property type="entry name" value="WWE_dom"/>
</dbReference>
<dbReference type="SUPFAM" id="SSF48371">
    <property type="entry name" value="ARM repeat"/>
    <property type="match status" value="1"/>
</dbReference>
<dbReference type="EMBL" id="UYWY01024159">
    <property type="protein sequence ID" value="VDM48433.1"/>
    <property type="molecule type" value="Genomic_DNA"/>
</dbReference>
<evidence type="ECO:0000313" key="7">
    <source>
        <dbReference type="EMBL" id="VDM48433.1"/>
    </source>
</evidence>
<comment type="pathway">
    <text evidence="2 4">Protein modification; protein ubiquitination.</text>
</comment>
<dbReference type="PANTHER" id="PTHR45670">
    <property type="entry name" value="E3 UBIQUITIN-PROTEIN LIGASE TRIP12"/>
    <property type="match status" value="1"/>
</dbReference>
<evidence type="ECO:0000256" key="3">
    <source>
        <dbReference type="ARBA" id="ARBA00022679"/>
    </source>
</evidence>
<dbReference type="GO" id="GO:0016607">
    <property type="term" value="C:nuclear speck"/>
    <property type="evidence" value="ECO:0007669"/>
    <property type="project" value="TreeGrafter"/>
</dbReference>
<protein>
    <recommendedName>
        <fullName evidence="4">E3 ubiquitin-protein ligase</fullName>
        <ecNumber evidence="4">2.3.2.26</ecNumber>
    </recommendedName>
</protein>
<dbReference type="Gene3D" id="3.30.720.50">
    <property type="match status" value="1"/>
</dbReference>
<dbReference type="SMART" id="SM00678">
    <property type="entry name" value="WWE"/>
    <property type="match status" value="1"/>
</dbReference>
<evidence type="ECO:0000256" key="5">
    <source>
        <dbReference type="SAM" id="MobiDB-lite"/>
    </source>
</evidence>
<keyword evidence="4" id="KW-0833">Ubl conjugation pathway</keyword>
<evidence type="ECO:0000313" key="9">
    <source>
        <dbReference type="WBParaSite" id="TCNE_0001711301-mRNA-1"/>
    </source>
</evidence>
<dbReference type="GO" id="GO:0008270">
    <property type="term" value="F:zinc ion binding"/>
    <property type="evidence" value="ECO:0007669"/>
    <property type="project" value="InterPro"/>
</dbReference>
<evidence type="ECO:0000256" key="1">
    <source>
        <dbReference type="ARBA" id="ARBA00000885"/>
    </source>
</evidence>
<evidence type="ECO:0000259" key="6">
    <source>
        <dbReference type="PROSITE" id="PS50918"/>
    </source>
</evidence>
<comment type="catalytic activity">
    <reaction evidence="1 4">
        <text>S-ubiquitinyl-[E2 ubiquitin-conjugating enzyme]-L-cysteine + [acceptor protein]-L-lysine = [E2 ubiquitin-conjugating enzyme]-L-cysteine + N(6)-ubiquitinyl-[acceptor protein]-L-lysine.</text>
        <dbReference type="EC" id="2.3.2.26"/>
    </reaction>
</comment>
<dbReference type="InterPro" id="IPR045322">
    <property type="entry name" value="HECTD1/TRIP12-like"/>
</dbReference>
<gene>
    <name evidence="7" type="ORF">TCNE_LOCUS17112</name>
</gene>
<evidence type="ECO:0000256" key="4">
    <source>
        <dbReference type="RuleBase" id="RU369009"/>
    </source>
</evidence>
<dbReference type="InterPro" id="IPR018123">
    <property type="entry name" value="WWE-dom_subgr"/>
</dbReference>
<sequence length="1010" mass="110491">MEGLRSSNEIRQAEAASELAEMLLLGNEESLPNLPVKDIVHALIALLQKEHNFELMLTAARCLSNMLEALPRALPIVIDAVPFLLEKLKRIECIDVAEQSLMALEVMSKRNGKNIMAAGGIAATISHVDFFSVPSQRLAFQIAANCASFVTVNDFAQVRDSLADLTQRLLIEDKRCLESICVLFCRLVDNVRGHADKLREVAGQNHALLKNVQQLLLVQPCAVGPNTFQALVRMLRHMASKCSDLAVALINMDFARTIRFLIIGTEGEDRSLEMVNRPSQQLQELVFLAGELLPRLPSEGVFEIDSVMMRSHAAFHEIPPAQWFWKDDTNQWQPFNSFDSRVIEMAYSTNEAEISLQINGNVYRMDLQRMVQQNHATGSERSIQRRAPQAPQKTKASPPEEDRRLELLKNDASTLKQVVQMLFPILVEIDGSSSGPALRYESLRVMLRMIYPSEASHLKEVLSEVPIAGHIASALASPRSKDLCIVASALQLVHLVLDKLPHLYVPLFRREGVAHEVEKLSKIKSDSPVNMPPVRSSPSVIASAREGSSVMRTRSGLKTRASLASSASEDHPAAKQSSSRSRSSTQPPVGADTASTSSEGTTRVIVSPSGGRHRRKASPESPISKKESRRKGSSSNFLHSLRLPSFRMPGASSSHPSHETVPSAGASTSAASTSQAGSSRSRIVFPYSGSSSGYSTILMHSASTSTHSSFPLSVASSSSHISSLNHQQKEKVRQWIRKEAEYLLSTHFSPASMGADSAAPSTITRMSAVASALIAEKDVGSAPLSELKTIMLENDVSAFELNYSGVLSALISYLTSTSSSLQPPRKLRLKRFAAVFMSLNPDNLRPVDESGSWAAFEALVTKLLASVAQLEQFQVKVSDMGGILTGSSAGALRGAQALRFFQTHQIRCNLRRHPSCRELKEWRHGHGSIKVDPFTSISAIERYLLDRGVGYVRGEDSSGDEDASDDDEMPSEGSFSGQVGPQRRIDILINDEKIPGHMSILQERQLASSS</sequence>
<feature type="region of interest" description="Disordered" evidence="5">
    <location>
        <begin position="373"/>
        <end position="403"/>
    </location>
</feature>
<dbReference type="Pfam" id="PF25579">
    <property type="entry name" value="TPR_TRIP12_N"/>
    <property type="match status" value="1"/>
</dbReference>
<dbReference type="Gene3D" id="1.25.10.10">
    <property type="entry name" value="Leucine-rich Repeat Variant"/>
    <property type="match status" value="1"/>
</dbReference>
<accession>A0A183V8P2</accession>
<feature type="region of interest" description="Disordered" evidence="5">
    <location>
        <begin position="524"/>
        <end position="680"/>
    </location>
</feature>
<dbReference type="Proteomes" id="UP000050794">
    <property type="component" value="Unassembled WGS sequence"/>
</dbReference>
<feature type="domain" description="WWE" evidence="6">
    <location>
        <begin position="308"/>
        <end position="385"/>
    </location>
</feature>
<name>A0A183V8P2_TOXCA</name>
<comment type="similarity">
    <text evidence="4">Belongs to the UPL family. K-HECT subfamily.</text>
</comment>
<dbReference type="SUPFAM" id="SSF117839">
    <property type="entry name" value="WWE domain"/>
    <property type="match status" value="1"/>
</dbReference>
<dbReference type="InterPro" id="IPR011989">
    <property type="entry name" value="ARM-like"/>
</dbReference>
<reference evidence="9" key="1">
    <citation type="submission" date="2016-06" db="UniProtKB">
        <authorList>
            <consortium name="WormBaseParasite"/>
        </authorList>
    </citation>
    <scope>IDENTIFICATION</scope>
</reference>
<keyword evidence="8" id="KW-1185">Reference proteome</keyword>
<evidence type="ECO:0000313" key="8">
    <source>
        <dbReference type="Proteomes" id="UP000050794"/>
    </source>
</evidence>
<feature type="region of interest" description="Disordered" evidence="5">
    <location>
        <begin position="954"/>
        <end position="983"/>
    </location>
</feature>
<dbReference type="GO" id="GO:0006974">
    <property type="term" value="P:DNA damage response"/>
    <property type="evidence" value="ECO:0007669"/>
    <property type="project" value="TreeGrafter"/>
</dbReference>
<dbReference type="PANTHER" id="PTHR45670:SF13">
    <property type="entry name" value="E3 UBIQUITIN-PROTEIN LIGASE TRIP12"/>
    <property type="match status" value="1"/>
</dbReference>
<dbReference type="InterPro" id="IPR057948">
    <property type="entry name" value="TPR_TRIP12_N"/>
</dbReference>
<organism evidence="8 9">
    <name type="scientific">Toxocara canis</name>
    <name type="common">Canine roundworm</name>
    <dbReference type="NCBI Taxonomy" id="6265"/>
    <lineage>
        <taxon>Eukaryota</taxon>
        <taxon>Metazoa</taxon>
        <taxon>Ecdysozoa</taxon>
        <taxon>Nematoda</taxon>
        <taxon>Chromadorea</taxon>
        <taxon>Rhabditida</taxon>
        <taxon>Spirurina</taxon>
        <taxon>Ascaridomorpha</taxon>
        <taxon>Ascaridoidea</taxon>
        <taxon>Toxocaridae</taxon>
        <taxon>Toxocara</taxon>
    </lineage>
</organism>
<dbReference type="GO" id="GO:0061630">
    <property type="term" value="F:ubiquitin protein ligase activity"/>
    <property type="evidence" value="ECO:0007669"/>
    <property type="project" value="UniProtKB-UniRule"/>
</dbReference>
<dbReference type="WBParaSite" id="TCNE_0001711301-mRNA-1">
    <property type="protein sequence ID" value="TCNE_0001711301-mRNA-1"/>
    <property type="gene ID" value="TCNE_0001711301"/>
</dbReference>
<dbReference type="GO" id="GO:0043161">
    <property type="term" value="P:proteasome-mediated ubiquitin-dependent protein catabolic process"/>
    <property type="evidence" value="ECO:0007669"/>
    <property type="project" value="TreeGrafter"/>
</dbReference>